<dbReference type="EMBL" id="CABVLZ010000003">
    <property type="protein sequence ID" value="VVU94979.1"/>
    <property type="molecule type" value="Genomic_DNA"/>
</dbReference>
<dbReference type="AlphaFoldDB" id="A0A5E8CK09"/>
<proteinExistence type="predicted"/>
<protein>
    <submittedName>
        <fullName evidence="2">Uncharacterized protein</fullName>
    </submittedName>
</protein>
<reference evidence="2" key="1">
    <citation type="submission" date="2019-09" db="EMBL/GenBank/DDBJ databases">
        <authorList>
            <person name="Needham M D."/>
        </authorList>
    </citation>
    <scope>NUCLEOTIDE SEQUENCE</scope>
</reference>
<organism evidence="2">
    <name type="scientific">seawater metagenome</name>
    <dbReference type="NCBI Taxonomy" id="1561972"/>
    <lineage>
        <taxon>unclassified sequences</taxon>
        <taxon>metagenomes</taxon>
        <taxon>ecological metagenomes</taxon>
    </lineage>
</organism>
<accession>A0A5E8CK09</accession>
<keyword evidence="1" id="KW-1133">Transmembrane helix</keyword>
<keyword evidence="1" id="KW-0472">Membrane</keyword>
<feature type="transmembrane region" description="Helical" evidence="1">
    <location>
        <begin position="44"/>
        <end position="62"/>
    </location>
</feature>
<gene>
    <name evidence="2" type="ORF">CPAV1605_704</name>
</gene>
<sequence length="98" mass="11274">MNKYNIFGMIIGIIYICLVFGNNAGEPHNLPFNFGSLIQNGSLYIGGKHIHHWLISLIILFYSIPYQIKTKSKIISVLNGFLVIMFFQGISYKDWLDF</sequence>
<feature type="transmembrane region" description="Helical" evidence="1">
    <location>
        <begin position="7"/>
        <end position="24"/>
    </location>
</feature>
<evidence type="ECO:0000313" key="2">
    <source>
        <dbReference type="EMBL" id="VVU94979.1"/>
    </source>
</evidence>
<name>A0A5E8CK09_9ZZZZ</name>
<keyword evidence="1" id="KW-0812">Transmembrane</keyword>
<feature type="transmembrane region" description="Helical" evidence="1">
    <location>
        <begin position="74"/>
        <end position="92"/>
    </location>
</feature>
<evidence type="ECO:0000256" key="1">
    <source>
        <dbReference type="SAM" id="Phobius"/>
    </source>
</evidence>